<sequence>MAGTGARYFFLFLVGLVMGAVLAVMAVRTWQARQDPFPDALMHVQQWHAVQLKNNLEANRCNATDTLPHFSALRSTADDLESAFPDLRDDARFTKAAGGLRAALDAARANPPLNCPALGKTMESIGGACKACHQDFRG</sequence>
<dbReference type="SUPFAM" id="SSF47175">
    <property type="entry name" value="Cytochromes"/>
    <property type="match status" value="1"/>
</dbReference>
<dbReference type="EMBL" id="JRKJ01000002">
    <property type="protein sequence ID" value="KGQ20413.1"/>
    <property type="molecule type" value="Genomic_DNA"/>
</dbReference>
<feature type="transmembrane region" description="Helical" evidence="1">
    <location>
        <begin position="6"/>
        <end position="27"/>
    </location>
</feature>
<dbReference type="GO" id="GO:0005506">
    <property type="term" value="F:iron ion binding"/>
    <property type="evidence" value="ECO:0007669"/>
    <property type="project" value="InterPro"/>
</dbReference>
<keyword evidence="3" id="KW-1185">Reference proteome</keyword>
<dbReference type="RefSeq" id="WP_036164740.1">
    <property type="nucleotide sequence ID" value="NZ_JRKJ01000002.1"/>
</dbReference>
<reference evidence="2 3" key="1">
    <citation type="submission" date="2014-09" db="EMBL/GenBank/DDBJ databases">
        <title>Genome sequences of Lysobacter dokdonensis DS-58.</title>
        <authorList>
            <person name="Kim J.F."/>
            <person name="Kwak M.-J."/>
        </authorList>
    </citation>
    <scope>NUCLEOTIDE SEQUENCE [LARGE SCALE GENOMIC DNA]</scope>
    <source>
        <strain evidence="2 3">DS-58</strain>
    </source>
</reference>
<keyword evidence="1" id="KW-0812">Transmembrane</keyword>
<organism evidence="2 3">
    <name type="scientific">Lysobacter dokdonensis DS-58</name>
    <dbReference type="NCBI Taxonomy" id="1300345"/>
    <lineage>
        <taxon>Bacteria</taxon>
        <taxon>Pseudomonadati</taxon>
        <taxon>Pseudomonadota</taxon>
        <taxon>Gammaproteobacteria</taxon>
        <taxon>Lysobacterales</taxon>
        <taxon>Lysobacteraceae</taxon>
        <taxon>Noviluteimonas</taxon>
    </lineage>
</organism>
<dbReference type="InterPro" id="IPR002321">
    <property type="entry name" value="Cyt_c_II"/>
</dbReference>
<evidence type="ECO:0000256" key="1">
    <source>
        <dbReference type="SAM" id="Phobius"/>
    </source>
</evidence>
<dbReference type="PROSITE" id="PS51009">
    <property type="entry name" value="CYTCII"/>
    <property type="match status" value="1"/>
</dbReference>
<evidence type="ECO:0000313" key="3">
    <source>
        <dbReference type="Proteomes" id="UP000030518"/>
    </source>
</evidence>
<dbReference type="GO" id="GO:0022900">
    <property type="term" value="P:electron transport chain"/>
    <property type="evidence" value="ECO:0007669"/>
    <property type="project" value="InterPro"/>
</dbReference>
<dbReference type="eggNOG" id="COG3909">
    <property type="taxonomic scope" value="Bacteria"/>
</dbReference>
<dbReference type="PATRIC" id="fig|1300345.3.peg.271"/>
<keyword evidence="1" id="KW-1133">Transmembrane helix</keyword>
<evidence type="ECO:0008006" key="4">
    <source>
        <dbReference type="Google" id="ProtNLM"/>
    </source>
</evidence>
<dbReference type="InterPro" id="IPR010980">
    <property type="entry name" value="Cyt_c/b562"/>
</dbReference>
<dbReference type="Proteomes" id="UP000030518">
    <property type="component" value="Unassembled WGS sequence"/>
</dbReference>
<dbReference type="Gene3D" id="1.20.120.10">
    <property type="entry name" value="Cytochrome c/b562"/>
    <property type="match status" value="1"/>
</dbReference>
<dbReference type="STRING" id="1300345.LF41_950"/>
<keyword evidence="1" id="KW-0472">Membrane</keyword>
<dbReference type="OrthoDB" id="5984407at2"/>
<evidence type="ECO:0000313" key="2">
    <source>
        <dbReference type="EMBL" id="KGQ20413.1"/>
    </source>
</evidence>
<dbReference type="GO" id="GO:0020037">
    <property type="term" value="F:heme binding"/>
    <property type="evidence" value="ECO:0007669"/>
    <property type="project" value="InterPro"/>
</dbReference>
<protein>
    <recommendedName>
        <fullName evidence="4">Cytochrome c</fullName>
    </recommendedName>
</protein>
<comment type="caution">
    <text evidence="2">The sequence shown here is derived from an EMBL/GenBank/DDBJ whole genome shotgun (WGS) entry which is preliminary data.</text>
</comment>
<gene>
    <name evidence="2" type="ORF">LF41_950</name>
</gene>
<dbReference type="GO" id="GO:0009055">
    <property type="term" value="F:electron transfer activity"/>
    <property type="evidence" value="ECO:0007669"/>
    <property type="project" value="InterPro"/>
</dbReference>
<dbReference type="AlphaFoldDB" id="A0A0A2WKR8"/>
<proteinExistence type="predicted"/>
<name>A0A0A2WKR8_9GAMM</name>
<accession>A0A0A2WKR8</accession>